<reference evidence="2" key="2">
    <citation type="journal article" date="2017" name="Genome Announc.">
        <title>Draft genome sequence of Paludibacter jiangxiensis NM7(T), a propionate-producing fermentative bacterium.</title>
        <authorList>
            <person name="Qiu Y.-L."/>
            <person name="Tourlousse D.M."/>
            <person name="Matsuura N."/>
            <person name="Ohashi A."/>
            <person name="Sekiguchi Y."/>
        </authorList>
    </citation>
    <scope>NUCLEOTIDE SEQUENCE [LARGE SCALE GENOMIC DNA]</scope>
    <source>
        <strain evidence="2">NM7</strain>
    </source>
</reference>
<dbReference type="AlphaFoldDB" id="A0A161LE78"/>
<name>A0A161LE78_9BACT</name>
<dbReference type="EMBL" id="BDCR01000003">
    <property type="protein sequence ID" value="GAT62815.1"/>
    <property type="molecule type" value="Genomic_DNA"/>
</dbReference>
<accession>A0A161LE78</accession>
<evidence type="ECO:0000313" key="2">
    <source>
        <dbReference type="Proteomes" id="UP000076586"/>
    </source>
</evidence>
<gene>
    <name evidence="1" type="ORF">PJIAN_3125</name>
</gene>
<organism evidence="1 2">
    <name type="scientific">Paludibacter jiangxiensis</name>
    <dbReference type="NCBI Taxonomy" id="681398"/>
    <lineage>
        <taxon>Bacteria</taxon>
        <taxon>Pseudomonadati</taxon>
        <taxon>Bacteroidota</taxon>
        <taxon>Bacteroidia</taxon>
        <taxon>Bacteroidales</taxon>
        <taxon>Paludibacteraceae</taxon>
        <taxon>Paludibacter</taxon>
    </lineage>
</organism>
<dbReference type="InterPro" id="IPR027417">
    <property type="entry name" value="P-loop_NTPase"/>
</dbReference>
<proteinExistence type="predicted"/>
<dbReference type="Proteomes" id="UP000076586">
    <property type="component" value="Unassembled WGS sequence"/>
</dbReference>
<comment type="caution">
    <text evidence="1">The sequence shown here is derived from an EMBL/GenBank/DDBJ whole genome shotgun (WGS) entry which is preliminary data.</text>
</comment>
<dbReference type="RefSeq" id="WP_068703461.1">
    <property type="nucleotide sequence ID" value="NZ_BDCR01000003.1"/>
</dbReference>
<dbReference type="SUPFAM" id="SSF52540">
    <property type="entry name" value="P-loop containing nucleoside triphosphate hydrolases"/>
    <property type="match status" value="1"/>
</dbReference>
<reference evidence="2" key="1">
    <citation type="submission" date="2016-04" db="EMBL/GenBank/DDBJ databases">
        <title>Draft genome sequence of Paludibacter jiangxiensis strain NM7.</title>
        <authorList>
            <person name="Qiu Y."/>
            <person name="Matsuura N."/>
            <person name="Ohashi A."/>
            <person name="Tourlousse M.D."/>
            <person name="Sekiguchi Y."/>
        </authorList>
    </citation>
    <scope>NUCLEOTIDE SEQUENCE [LARGE SCALE GENOMIC DNA]</scope>
    <source>
        <strain evidence="2">NM7</strain>
    </source>
</reference>
<sequence>MSNESLSLFRLINSIENGLVPFEAKAIKKNISSFSINEEVNPKYVQPLFSELYSNVQQGISPKVILISAAGATGKSELTNYLSASLKMPIFNLSNHSPVASNSLTGLFFDCLGHLELGKFVEKLKSGQSTLIIDALDEGYIKTTVQGFNSFLDEIVEISSDSKGTPFILLGRTQVMEHCMFYFDEKNIEAKLLSIEPFTVDQAKDFIDKQINEQKYIQQYKVLRDFIIQSVEGFFQSQSEVNKKQYKSFIGYAPVLLSITKLLQKESNYKGLFEELSQKEDKGVDLIISIVEYILQRDKEEKIKLQLLPNLLKHRDERFCELVNEKAYSIDEQCARLLHLQLTKSFSISLTEDTQFNGQYEEKIADWIKEHPFLEGSKIQNAVFESYIIARLILNPIYKESVYEYLKLKYKDAFMLFFIYDKLDNAKNIESSFFPYLYNSLKSLDDKFAYSSINIEEKRCSDEHVICDVEFALSDREDQYNFEMIVDKNADLYLGNSISNASINSPINILLDGNRCELISPVTINCHRITINSNEFILEKGIKDSVGVIFECDECKIDYSKGQNPTVLSHLDKNQKFQIISVERPEFPFSDSFLNSDTLAKLDPMLKEKYLKLRKIIALFRSHSKGRMGRFREKIEDERVTGYTVGKKVLASLIKSKVLYSEGTQYFIDPTKIHEQLGVSYNEIRLREINEKTIEFLKTIDN</sequence>
<protein>
    <submittedName>
        <fullName evidence="1">Uncharacterized protein</fullName>
    </submittedName>
</protein>
<evidence type="ECO:0000313" key="1">
    <source>
        <dbReference type="EMBL" id="GAT62815.1"/>
    </source>
</evidence>
<dbReference type="OrthoDB" id="1109149at2"/>
<keyword evidence="2" id="KW-1185">Reference proteome</keyword>